<comment type="caution">
    <text evidence="2">The sequence shown here is derived from an EMBL/GenBank/DDBJ whole genome shotgun (WGS) entry which is preliminary data.</text>
</comment>
<proteinExistence type="predicted"/>
<dbReference type="AlphaFoldDB" id="A0A1W0W8A8"/>
<keyword evidence="3" id="KW-1185">Reference proteome</keyword>
<accession>A0A1W0W8A8</accession>
<evidence type="ECO:0000256" key="1">
    <source>
        <dbReference type="SAM" id="MobiDB-lite"/>
    </source>
</evidence>
<gene>
    <name evidence="2" type="ORF">BV898_14275</name>
</gene>
<reference evidence="3" key="1">
    <citation type="submission" date="2017-01" db="EMBL/GenBank/DDBJ databases">
        <title>Comparative genomics of anhydrobiosis in the tardigrade Hypsibius dujardini.</title>
        <authorList>
            <person name="Yoshida Y."/>
            <person name="Koutsovoulos G."/>
            <person name="Laetsch D."/>
            <person name="Stevens L."/>
            <person name="Kumar S."/>
            <person name="Horikawa D."/>
            <person name="Ishino K."/>
            <person name="Komine S."/>
            <person name="Tomita M."/>
            <person name="Blaxter M."/>
            <person name="Arakawa K."/>
        </authorList>
    </citation>
    <scope>NUCLEOTIDE SEQUENCE [LARGE SCALE GENOMIC DNA]</scope>
    <source>
        <strain evidence="3">Z151</strain>
    </source>
</reference>
<name>A0A1W0W8A8_HYPEX</name>
<feature type="region of interest" description="Disordered" evidence="1">
    <location>
        <begin position="1"/>
        <end position="48"/>
    </location>
</feature>
<dbReference type="Proteomes" id="UP000192578">
    <property type="component" value="Unassembled WGS sequence"/>
</dbReference>
<protein>
    <submittedName>
        <fullName evidence="2">Uncharacterized protein</fullName>
    </submittedName>
</protein>
<evidence type="ECO:0000313" key="2">
    <source>
        <dbReference type="EMBL" id="OQV11398.1"/>
    </source>
</evidence>
<sequence length="151" mass="15992">MALSGLMEENLDGADSAENAGVIVSPSSPMETLPVGSVDDGDEPEPGNIAAAAVGSFNPTTVAAQTSALLPMSGKKPVKWTQNKSVKQMKKSIEQADERIRQVAEKRCKAIADKYESVLAKLRAEKTATQPLLSDLVAASNRNKRQPDKTG</sequence>
<dbReference type="EMBL" id="MTYJ01000172">
    <property type="protein sequence ID" value="OQV11398.1"/>
    <property type="molecule type" value="Genomic_DNA"/>
</dbReference>
<organism evidence="2 3">
    <name type="scientific">Hypsibius exemplaris</name>
    <name type="common">Freshwater tardigrade</name>
    <dbReference type="NCBI Taxonomy" id="2072580"/>
    <lineage>
        <taxon>Eukaryota</taxon>
        <taxon>Metazoa</taxon>
        <taxon>Ecdysozoa</taxon>
        <taxon>Tardigrada</taxon>
        <taxon>Eutardigrada</taxon>
        <taxon>Parachela</taxon>
        <taxon>Hypsibioidea</taxon>
        <taxon>Hypsibiidae</taxon>
        <taxon>Hypsibius</taxon>
    </lineage>
</organism>
<evidence type="ECO:0000313" key="3">
    <source>
        <dbReference type="Proteomes" id="UP000192578"/>
    </source>
</evidence>
<feature type="region of interest" description="Disordered" evidence="1">
    <location>
        <begin position="130"/>
        <end position="151"/>
    </location>
</feature>